<accession>V5TQ92</accession>
<proteinExistence type="predicted"/>
<protein>
    <submittedName>
        <fullName evidence="1">Uncharacterized protein</fullName>
    </submittedName>
</protein>
<dbReference type="EMBL" id="CP006884">
    <property type="protein sequence ID" value="AHB67496.1"/>
    <property type="molecule type" value="Genomic_DNA"/>
</dbReference>
<organism evidence="1 2">
    <name type="scientific">Haloarcula hispanica N601</name>
    <dbReference type="NCBI Taxonomy" id="1417673"/>
    <lineage>
        <taxon>Archaea</taxon>
        <taxon>Methanobacteriati</taxon>
        <taxon>Methanobacteriota</taxon>
        <taxon>Stenosarchaea group</taxon>
        <taxon>Halobacteria</taxon>
        <taxon>Halobacteriales</taxon>
        <taxon>Haloarculaceae</taxon>
        <taxon>Haloarcula</taxon>
    </lineage>
</organism>
<gene>
    <name evidence="1" type="ORF">HISP_09430</name>
</gene>
<dbReference type="AlphaFoldDB" id="V5TQ92"/>
<sequence>MGQPSAYIIKKLIHDVETVVGKVLEDRSTEAAFWHPDRRARR</sequence>
<keyword evidence="2" id="KW-1185">Reference proteome</keyword>
<dbReference type="HOGENOM" id="CLU_3245223_0_0_2"/>
<dbReference type="KEGG" id="hhn:HISP_09430"/>
<evidence type="ECO:0000313" key="2">
    <source>
        <dbReference type="Proteomes" id="UP000018572"/>
    </source>
</evidence>
<dbReference type="Proteomes" id="UP000018572">
    <property type="component" value="Chromosome 1"/>
</dbReference>
<reference evidence="1 2" key="1">
    <citation type="journal article" date="2014" name="Genome Announc.">
        <title>Complete Genome Sequence of the Extremely Halophilic Archaeon Haloarcula hispanica Strain N601.</title>
        <authorList>
            <person name="Ding J.Y."/>
            <person name="Chiang P.W."/>
            <person name="Hong M.J."/>
            <person name="Dyall-Smith M."/>
            <person name="Tang S.L."/>
        </authorList>
    </citation>
    <scope>NUCLEOTIDE SEQUENCE [LARGE SCALE GENOMIC DNA]</scope>
    <source>
        <strain evidence="1 2">N601</strain>
    </source>
</reference>
<evidence type="ECO:0000313" key="1">
    <source>
        <dbReference type="EMBL" id="AHB67496.1"/>
    </source>
</evidence>
<name>V5TQ92_HALHI</name>